<organism evidence="1 2">
    <name type="scientific">Lentzea pudingi</name>
    <dbReference type="NCBI Taxonomy" id="1789439"/>
    <lineage>
        <taxon>Bacteria</taxon>
        <taxon>Bacillati</taxon>
        <taxon>Actinomycetota</taxon>
        <taxon>Actinomycetes</taxon>
        <taxon>Pseudonocardiales</taxon>
        <taxon>Pseudonocardiaceae</taxon>
        <taxon>Lentzea</taxon>
    </lineage>
</organism>
<keyword evidence="2" id="KW-1185">Reference proteome</keyword>
<gene>
    <name evidence="1" type="ORF">GCM10011609_82660</name>
</gene>
<reference evidence="2" key="1">
    <citation type="journal article" date="2019" name="Int. J. Syst. Evol. Microbiol.">
        <title>The Global Catalogue of Microorganisms (GCM) 10K type strain sequencing project: providing services to taxonomists for standard genome sequencing and annotation.</title>
        <authorList>
            <consortium name="The Broad Institute Genomics Platform"/>
            <consortium name="The Broad Institute Genome Sequencing Center for Infectious Disease"/>
            <person name="Wu L."/>
            <person name="Ma J."/>
        </authorList>
    </citation>
    <scope>NUCLEOTIDE SEQUENCE [LARGE SCALE GENOMIC DNA]</scope>
    <source>
        <strain evidence="2">CGMCC 4.7319</strain>
    </source>
</reference>
<proteinExistence type="predicted"/>
<evidence type="ECO:0000313" key="1">
    <source>
        <dbReference type="EMBL" id="GGN27367.1"/>
    </source>
</evidence>
<sequence>MSQPVAKRLVFKYFESMSTVSGTNFSELLNKPKDSVRKLHESPAQTLLLHRRDAEDLVLTTASRAEEVREVVSATTTLFVALMQHHAEVRDLVTEVMPKAFPWVRFLPREDMQAFVVELVDTLEAANSLGTPAPVSQLIGQWRRTAEAHADPKLVAILTGDHGEDFGEVPMPGAAAQ</sequence>
<accession>A0ABQ2ITY6</accession>
<evidence type="ECO:0000313" key="2">
    <source>
        <dbReference type="Proteomes" id="UP000597656"/>
    </source>
</evidence>
<comment type="caution">
    <text evidence="1">The sequence shown here is derived from an EMBL/GenBank/DDBJ whole genome shotgun (WGS) entry which is preliminary data.</text>
</comment>
<protein>
    <submittedName>
        <fullName evidence="1">Uncharacterized protein</fullName>
    </submittedName>
</protein>
<dbReference type="Proteomes" id="UP000597656">
    <property type="component" value="Unassembled WGS sequence"/>
</dbReference>
<name>A0ABQ2ITY6_9PSEU</name>
<dbReference type="EMBL" id="BMNC01000025">
    <property type="protein sequence ID" value="GGN27367.1"/>
    <property type="molecule type" value="Genomic_DNA"/>
</dbReference>